<organism evidence="4 5">
    <name type="scientific">Algisphaera agarilytica</name>
    <dbReference type="NCBI Taxonomy" id="1385975"/>
    <lineage>
        <taxon>Bacteria</taxon>
        <taxon>Pseudomonadati</taxon>
        <taxon>Planctomycetota</taxon>
        <taxon>Phycisphaerae</taxon>
        <taxon>Phycisphaerales</taxon>
        <taxon>Phycisphaeraceae</taxon>
        <taxon>Algisphaera</taxon>
    </lineage>
</organism>
<gene>
    <name evidence="4" type="ORF">HNQ40_003324</name>
</gene>
<comment type="caution">
    <text evidence="4">The sequence shown here is derived from an EMBL/GenBank/DDBJ whole genome shotgun (WGS) entry which is preliminary data.</text>
</comment>
<feature type="domain" description="Gamma-glutamylcyclotransferase AIG2-like" evidence="3">
    <location>
        <begin position="5"/>
        <end position="116"/>
    </location>
</feature>
<dbReference type="InterPro" id="IPR009288">
    <property type="entry name" value="AIG2-like_dom"/>
</dbReference>
<dbReference type="CDD" id="cd06661">
    <property type="entry name" value="GGCT_like"/>
    <property type="match status" value="1"/>
</dbReference>
<proteinExistence type="predicted"/>
<dbReference type="PANTHER" id="PTHR31544">
    <property type="entry name" value="AIG2-LIKE PROTEIN D"/>
    <property type="match status" value="1"/>
</dbReference>
<dbReference type="GO" id="GO:0016740">
    <property type="term" value="F:transferase activity"/>
    <property type="evidence" value="ECO:0007669"/>
    <property type="project" value="UniProtKB-KW"/>
</dbReference>
<evidence type="ECO:0000313" key="4">
    <source>
        <dbReference type="EMBL" id="MBB6431518.1"/>
    </source>
</evidence>
<dbReference type="Pfam" id="PF06094">
    <property type="entry name" value="GGACT"/>
    <property type="match status" value="1"/>
</dbReference>
<dbReference type="InterPro" id="IPR045038">
    <property type="entry name" value="AIG2-like"/>
</dbReference>
<dbReference type="PANTHER" id="PTHR31544:SF2">
    <property type="entry name" value="AIG2-LIKE PROTEIN D"/>
    <property type="match status" value="1"/>
</dbReference>
<accession>A0A7X0H9E2</accession>
<dbReference type="InterPro" id="IPR036568">
    <property type="entry name" value="GGCT-like_sf"/>
</dbReference>
<dbReference type="InterPro" id="IPR013024">
    <property type="entry name" value="GGCT-like"/>
</dbReference>
<keyword evidence="1 4" id="KW-0808">Transferase</keyword>
<evidence type="ECO:0000313" key="5">
    <source>
        <dbReference type="Proteomes" id="UP000541810"/>
    </source>
</evidence>
<dbReference type="RefSeq" id="WP_184678981.1">
    <property type="nucleotide sequence ID" value="NZ_JACHGY010000001.1"/>
</dbReference>
<dbReference type="AlphaFoldDB" id="A0A7X0H9E2"/>
<dbReference type="Gene3D" id="3.10.490.10">
    <property type="entry name" value="Gamma-glutamyl cyclotransferase-like"/>
    <property type="match status" value="1"/>
</dbReference>
<evidence type="ECO:0000259" key="3">
    <source>
        <dbReference type="Pfam" id="PF06094"/>
    </source>
</evidence>
<dbReference type="SUPFAM" id="SSF110857">
    <property type="entry name" value="Gamma-glutamyl cyclotransferase-like"/>
    <property type="match status" value="1"/>
</dbReference>
<name>A0A7X0H9E2_9BACT</name>
<evidence type="ECO:0000256" key="1">
    <source>
        <dbReference type="ARBA" id="ARBA00022679"/>
    </source>
</evidence>
<dbReference type="EMBL" id="JACHGY010000001">
    <property type="protein sequence ID" value="MBB6431518.1"/>
    <property type="molecule type" value="Genomic_DNA"/>
</dbReference>
<dbReference type="Proteomes" id="UP000541810">
    <property type="component" value="Unassembled WGS sequence"/>
</dbReference>
<protein>
    <recommendedName>
        <fullName evidence="2">Putative gamma-glutamylcyclotransferase</fullName>
    </recommendedName>
</protein>
<evidence type="ECO:0000256" key="2">
    <source>
        <dbReference type="ARBA" id="ARBA00030602"/>
    </source>
</evidence>
<sequence length="143" mass="16338">MSADVFTYGSLVIPAVMEVVTGRSFRHENATLRDFERFLIAQQVYPGIVPAEGMHVTGRLYFDVDEASLVRLDYFESEVYDRQTVEVELASGESTPAFSYVVSEQYRHLLSGEAWDEATFVERHLPNFLARARGWMCELDESD</sequence>
<reference evidence="4 5" key="1">
    <citation type="submission" date="2020-08" db="EMBL/GenBank/DDBJ databases">
        <title>Genomic Encyclopedia of Type Strains, Phase IV (KMG-IV): sequencing the most valuable type-strain genomes for metagenomic binning, comparative biology and taxonomic classification.</title>
        <authorList>
            <person name="Goeker M."/>
        </authorList>
    </citation>
    <scope>NUCLEOTIDE SEQUENCE [LARGE SCALE GENOMIC DNA]</scope>
    <source>
        <strain evidence="4 5">DSM 103725</strain>
    </source>
</reference>
<keyword evidence="5" id="KW-1185">Reference proteome</keyword>